<dbReference type="OrthoDB" id="419770at2759"/>
<name>A0A0C9Z1S1_9AGAM</name>
<dbReference type="GO" id="GO:0005789">
    <property type="term" value="C:endoplasmic reticulum membrane"/>
    <property type="evidence" value="ECO:0007669"/>
    <property type="project" value="UniProtKB-SubCell"/>
</dbReference>
<evidence type="ECO:0000256" key="4">
    <source>
        <dbReference type="ARBA" id="ARBA00022729"/>
    </source>
</evidence>
<keyword evidence="2 7" id="KW-0337">GPI-anchor biosynthesis</keyword>
<feature type="non-terminal residue" evidence="8">
    <location>
        <position position="325"/>
    </location>
</feature>
<comment type="caution">
    <text evidence="7">Lacks conserved residue(s) required for the propagation of feature annotation.</text>
</comment>
<dbReference type="Pfam" id="PF04080">
    <property type="entry name" value="Per1"/>
    <property type="match status" value="1"/>
</dbReference>
<dbReference type="PANTHER" id="PTHR13148:SF0">
    <property type="entry name" value="POST-GPI ATTACHMENT TO PROTEINS FACTOR 3"/>
    <property type="match status" value="1"/>
</dbReference>
<feature type="transmembrane region" description="Helical" evidence="7">
    <location>
        <begin position="153"/>
        <end position="172"/>
    </location>
</feature>
<evidence type="ECO:0000256" key="6">
    <source>
        <dbReference type="ARBA" id="ARBA00023136"/>
    </source>
</evidence>
<dbReference type="HOGENOM" id="CLU_032917_1_1_1"/>
<keyword evidence="6 7" id="KW-0472">Membrane</keyword>
<accession>A0A0C9Z1S1</accession>
<dbReference type="STRING" id="765257.A0A0C9Z1S1"/>
<feature type="non-terminal residue" evidence="8">
    <location>
        <position position="1"/>
    </location>
</feature>
<organism evidence="8 9">
    <name type="scientific">Pisolithus microcarpus 441</name>
    <dbReference type="NCBI Taxonomy" id="765257"/>
    <lineage>
        <taxon>Eukaryota</taxon>
        <taxon>Fungi</taxon>
        <taxon>Dikarya</taxon>
        <taxon>Basidiomycota</taxon>
        <taxon>Agaricomycotina</taxon>
        <taxon>Agaricomycetes</taxon>
        <taxon>Agaricomycetidae</taxon>
        <taxon>Boletales</taxon>
        <taxon>Sclerodermatineae</taxon>
        <taxon>Pisolithaceae</taxon>
        <taxon>Pisolithus</taxon>
    </lineage>
</organism>
<protein>
    <recommendedName>
        <fullName evidence="7">Post-GPI attachment to proteins factor 3</fullName>
    </recommendedName>
</protein>
<comment type="subcellular location">
    <subcellularLocation>
        <location evidence="1">Endomembrane system</location>
        <topology evidence="1">Multi-pass membrane protein</topology>
    </subcellularLocation>
    <subcellularLocation>
        <location evidence="7">Endoplasmic reticulum membrane</location>
        <topology evidence="7">Multi-pass membrane protein</topology>
    </subcellularLocation>
</comment>
<keyword evidence="9" id="KW-1185">Reference proteome</keyword>
<feature type="transmembrane region" description="Helical" evidence="7">
    <location>
        <begin position="121"/>
        <end position="141"/>
    </location>
</feature>
<evidence type="ECO:0000256" key="1">
    <source>
        <dbReference type="ARBA" id="ARBA00004127"/>
    </source>
</evidence>
<evidence type="ECO:0000256" key="7">
    <source>
        <dbReference type="RuleBase" id="RU365066"/>
    </source>
</evidence>
<dbReference type="GO" id="GO:0016788">
    <property type="term" value="F:hydrolase activity, acting on ester bonds"/>
    <property type="evidence" value="ECO:0007669"/>
    <property type="project" value="TreeGrafter"/>
</dbReference>
<dbReference type="AlphaFoldDB" id="A0A0C9Z1S1"/>
<keyword evidence="7" id="KW-0256">Endoplasmic reticulum</keyword>
<sequence>LLATVTVVVASSGDRSSDFQNCLSRCVVGRCHTPTALSLDLRLTRWTCTDDCKYTCMHTLTDNAVRHGKPIQQYYGKWPFWRFLGMQEPASAAFSLWNMWSHLQGARQISRKMPVTHPMRSYYLTWAYVSINAWIWSAVFHTRDLPRTEKLDYFSAALAIMYALYFTVIRMLHMYPRATDGSSQKATANPCSTMYIAWSTLCITTYIAHVTYLSILPRFDYTYNMAFNLALGLAHNLLWLLYSLPRPVSFLRRFPYAPKKYRPAYAYKAGLFVALTTAATALELLDFPPVGRILDAHALWHLSTAPIAKFWYDFLIEDASDEAWR</sequence>
<evidence type="ECO:0000313" key="8">
    <source>
        <dbReference type="EMBL" id="KIK13913.1"/>
    </source>
</evidence>
<feature type="transmembrane region" description="Helical" evidence="7">
    <location>
        <begin position="193"/>
        <end position="215"/>
    </location>
</feature>
<evidence type="ECO:0000256" key="3">
    <source>
        <dbReference type="ARBA" id="ARBA00022692"/>
    </source>
</evidence>
<keyword evidence="5 7" id="KW-1133">Transmembrane helix</keyword>
<evidence type="ECO:0000256" key="5">
    <source>
        <dbReference type="ARBA" id="ARBA00022989"/>
    </source>
</evidence>
<keyword evidence="4" id="KW-0732">Signal</keyword>
<evidence type="ECO:0000256" key="2">
    <source>
        <dbReference type="ARBA" id="ARBA00022502"/>
    </source>
</evidence>
<dbReference type="InterPro" id="IPR007217">
    <property type="entry name" value="Per1-like"/>
</dbReference>
<dbReference type="GO" id="GO:0006506">
    <property type="term" value="P:GPI anchor biosynthetic process"/>
    <property type="evidence" value="ECO:0007669"/>
    <property type="project" value="UniProtKB-KW"/>
</dbReference>
<keyword evidence="3 7" id="KW-0812">Transmembrane</keyword>
<feature type="transmembrane region" description="Helical" evidence="7">
    <location>
        <begin position="221"/>
        <end position="244"/>
    </location>
</feature>
<reference evidence="8 9" key="1">
    <citation type="submission" date="2014-04" db="EMBL/GenBank/DDBJ databases">
        <authorList>
            <consortium name="DOE Joint Genome Institute"/>
            <person name="Kuo A."/>
            <person name="Kohler A."/>
            <person name="Costa M.D."/>
            <person name="Nagy L.G."/>
            <person name="Floudas D."/>
            <person name="Copeland A."/>
            <person name="Barry K.W."/>
            <person name="Cichocki N."/>
            <person name="Veneault-Fourrey C."/>
            <person name="LaButti K."/>
            <person name="Lindquist E.A."/>
            <person name="Lipzen A."/>
            <person name="Lundell T."/>
            <person name="Morin E."/>
            <person name="Murat C."/>
            <person name="Sun H."/>
            <person name="Tunlid A."/>
            <person name="Henrissat B."/>
            <person name="Grigoriev I.V."/>
            <person name="Hibbett D.S."/>
            <person name="Martin F."/>
            <person name="Nordberg H.P."/>
            <person name="Cantor M.N."/>
            <person name="Hua S.X."/>
        </authorList>
    </citation>
    <scope>NUCLEOTIDE SEQUENCE [LARGE SCALE GENOMIC DNA]</scope>
    <source>
        <strain evidence="8 9">441</strain>
    </source>
</reference>
<reference evidence="9" key="2">
    <citation type="submission" date="2015-01" db="EMBL/GenBank/DDBJ databases">
        <title>Evolutionary Origins and Diversification of the Mycorrhizal Mutualists.</title>
        <authorList>
            <consortium name="DOE Joint Genome Institute"/>
            <consortium name="Mycorrhizal Genomics Consortium"/>
            <person name="Kohler A."/>
            <person name="Kuo A."/>
            <person name="Nagy L.G."/>
            <person name="Floudas D."/>
            <person name="Copeland A."/>
            <person name="Barry K.W."/>
            <person name="Cichocki N."/>
            <person name="Veneault-Fourrey C."/>
            <person name="LaButti K."/>
            <person name="Lindquist E.A."/>
            <person name="Lipzen A."/>
            <person name="Lundell T."/>
            <person name="Morin E."/>
            <person name="Murat C."/>
            <person name="Riley R."/>
            <person name="Ohm R."/>
            <person name="Sun H."/>
            <person name="Tunlid A."/>
            <person name="Henrissat B."/>
            <person name="Grigoriev I.V."/>
            <person name="Hibbett D.S."/>
            <person name="Martin F."/>
        </authorList>
    </citation>
    <scope>NUCLEOTIDE SEQUENCE [LARGE SCALE GENOMIC DNA]</scope>
    <source>
        <strain evidence="9">441</strain>
    </source>
</reference>
<dbReference type="EMBL" id="KN833966">
    <property type="protein sequence ID" value="KIK13913.1"/>
    <property type="molecule type" value="Genomic_DNA"/>
</dbReference>
<gene>
    <name evidence="8" type="ORF">PISMIDRAFT_64950</name>
</gene>
<dbReference type="Proteomes" id="UP000054018">
    <property type="component" value="Unassembled WGS sequence"/>
</dbReference>
<evidence type="ECO:0000313" key="9">
    <source>
        <dbReference type="Proteomes" id="UP000054018"/>
    </source>
</evidence>
<comment type="function">
    <text evidence="7">Involved in the lipid remodeling steps of GPI-anchor maturation.</text>
</comment>
<comment type="similarity">
    <text evidence="7">Belongs to the PGAP3 family.</text>
</comment>
<proteinExistence type="inferred from homology"/>
<dbReference type="PANTHER" id="PTHR13148">
    <property type="entry name" value="PER1-RELATED"/>
    <property type="match status" value="1"/>
</dbReference>